<evidence type="ECO:0000259" key="2">
    <source>
        <dbReference type="Pfam" id="PF00078"/>
    </source>
</evidence>
<dbReference type="EMBL" id="CAJNJA010008129">
    <property type="protein sequence ID" value="CAE7233097.1"/>
    <property type="molecule type" value="Genomic_DNA"/>
</dbReference>
<proteinExistence type="predicted"/>
<dbReference type="Pfam" id="PF00078">
    <property type="entry name" value="RVT_1"/>
    <property type="match status" value="1"/>
</dbReference>
<feature type="non-terminal residue" evidence="3">
    <location>
        <position position="1147"/>
    </location>
</feature>
<keyword evidence="4" id="KW-1185">Reference proteome</keyword>
<comment type="caution">
    <text evidence="3">The sequence shown here is derived from an EMBL/GenBank/DDBJ whole genome shotgun (WGS) entry which is preliminary data.</text>
</comment>
<organism evidence="3 4">
    <name type="scientific">Symbiodinium necroappetens</name>
    <dbReference type="NCBI Taxonomy" id="1628268"/>
    <lineage>
        <taxon>Eukaryota</taxon>
        <taxon>Sar</taxon>
        <taxon>Alveolata</taxon>
        <taxon>Dinophyceae</taxon>
        <taxon>Suessiales</taxon>
        <taxon>Symbiodiniaceae</taxon>
        <taxon>Symbiodinium</taxon>
    </lineage>
</organism>
<evidence type="ECO:0000313" key="3">
    <source>
        <dbReference type="EMBL" id="CAE7233097.1"/>
    </source>
</evidence>
<dbReference type="PANTHER" id="PTHR19446">
    <property type="entry name" value="REVERSE TRANSCRIPTASES"/>
    <property type="match status" value="1"/>
</dbReference>
<feature type="coiled-coil region" evidence="1">
    <location>
        <begin position="24"/>
        <end position="51"/>
    </location>
</feature>
<keyword evidence="1" id="KW-0175">Coiled coil</keyword>
<dbReference type="InterPro" id="IPR000477">
    <property type="entry name" value="RT_dom"/>
</dbReference>
<feature type="domain" description="Reverse transcriptase" evidence="2">
    <location>
        <begin position="545"/>
        <end position="757"/>
    </location>
</feature>
<feature type="non-terminal residue" evidence="3">
    <location>
        <position position="1"/>
    </location>
</feature>
<gene>
    <name evidence="3" type="ORF">SNEC2469_LOCUS3727</name>
</gene>
<dbReference type="Proteomes" id="UP000601435">
    <property type="component" value="Unassembled WGS sequence"/>
</dbReference>
<dbReference type="OrthoDB" id="408060at2759"/>
<protein>
    <recommendedName>
        <fullName evidence="2">Reverse transcriptase domain-containing protein</fullName>
    </recommendedName>
</protein>
<evidence type="ECO:0000256" key="1">
    <source>
        <dbReference type="SAM" id="Coils"/>
    </source>
</evidence>
<reference evidence="3" key="1">
    <citation type="submission" date="2021-02" db="EMBL/GenBank/DDBJ databases">
        <authorList>
            <person name="Dougan E. K."/>
            <person name="Rhodes N."/>
            <person name="Thang M."/>
            <person name="Chan C."/>
        </authorList>
    </citation>
    <scope>NUCLEOTIDE SEQUENCE</scope>
</reference>
<evidence type="ECO:0000313" key="4">
    <source>
        <dbReference type="Proteomes" id="UP000601435"/>
    </source>
</evidence>
<name>A0A812KTB4_9DINO</name>
<dbReference type="InterPro" id="IPR043502">
    <property type="entry name" value="DNA/RNA_pol_sf"/>
</dbReference>
<sequence length="1147" mass="127571">VGVHELQMQNRKFEGWFQSFGTQLSESQAQVTDLQRTMQGQQADVAKLRGEVSSAVSSLKSDMNTRLDDQLQRIEALLSKKSRHTPDKFASPPALLSPCVPTLFGLAPGLATFHCVGALPVITANIYGYPGPTFPDARERTDLLFEVLTREIVLGRTGVRAIVGDYNHHPDVLHQISIWRMHGWQEVQVIASERWGHAPQPTSKGAAFRDHIFVSPEAAALLNAVEVRDIFAEHSTVIASLSLDGVFQAQTWPLPSEIPWAHIDIAAWQASAPASGANSSDATTWLKQFASGFEASLDRHGKSLPSARMPHRCHGRASRTKPMYTRVVTPPSASREGEEVISHSLLSLEVKRWFQQLRRLQQSPRQRDSRMVLPNGGSIGKSSSKARLTPFRVAFEAWSTRQRHSVLRERYAHDSNLLFRDLRDDKPEQVQLDSDLDTRGTSEWRLDGQPVFLASPDHCVATISPPKRIPVDAELEQDLPSEHWNRVINFAAVHLPTGPDGFALADLRNMPDSLAVELLSFLSSIEAGVQVWPEQWLLGFVCGLKKPNGALGADGYRPIVLLSIVYRCWSGLRARQLLKHFKDVMPATALGFLPGRETTDFWWQLEAIVELSCQGGLELCGFSTDIVKAFNALPREPIWRIAAQIGFPSSVLVPWRDFLGRLQRRFLIRQCVSEPLRSHAGFPEGCALSTTAMNIACLVFHRYLEVFGRSISPHSYVDNWACTAPSVGQLAHGLNLCSCVMDLLDLTPDDGKTYVWAVQPDSRKQLKALGLPLCTHARELGGVLSFGRATRNLALVERCQNTKDLFARLRRSPATLKQKLSVLPLKFWARALHGISICPLAEAQVHSLRCSATKALRINPAGSSSTLRLSVHSNLDADPGFFQLWATIRDLRRMCSKHDSVLSLWTSFVRGFRGELQHGPFSKLLSVLNRIGWQIAHPPQVVDQHGLELNLLQVPDLTLRRLLEQAWLDQTATEHRHRKTMHDLFGIDRALLRHSERGLPPLQLARLNALRSGAFLFDDAHSKFDLSITGMCVQCGVADTPEHRVCWCPRFQQARTGVEWVCRLWPDLPSCTTHHLLAPSSPHVPLIRKCLQATPDLSGNFASSTCCAGFQHLFTDGSCIYPEVPELALASWGVMHAGTGQIIGCGP</sequence>
<accession>A0A812KTB4</accession>
<dbReference type="AlphaFoldDB" id="A0A812KTB4"/>
<dbReference type="SUPFAM" id="SSF56672">
    <property type="entry name" value="DNA/RNA polymerases"/>
    <property type="match status" value="1"/>
</dbReference>